<feature type="compositionally biased region" description="Low complexity" evidence="3">
    <location>
        <begin position="448"/>
        <end position="457"/>
    </location>
</feature>
<feature type="region of interest" description="Disordered" evidence="3">
    <location>
        <begin position="445"/>
        <end position="473"/>
    </location>
</feature>
<dbReference type="Gene3D" id="3.40.50.300">
    <property type="entry name" value="P-loop containing nucleotide triphosphate hydrolases"/>
    <property type="match status" value="1"/>
</dbReference>
<dbReference type="SUPFAM" id="SSF46894">
    <property type="entry name" value="C-terminal effector domain of the bipartite response regulators"/>
    <property type="match status" value="1"/>
</dbReference>
<feature type="domain" description="OmpR/PhoB-type" evidence="4">
    <location>
        <begin position="7"/>
        <end position="104"/>
    </location>
</feature>
<comment type="caution">
    <text evidence="5">The sequence shown here is derived from an EMBL/GenBank/DDBJ whole genome shotgun (WGS) entry which is preliminary data.</text>
</comment>
<feature type="DNA-binding region" description="OmpR/PhoB-type" evidence="2">
    <location>
        <begin position="7"/>
        <end position="104"/>
    </location>
</feature>
<accession>A0AAE8QCD8</accession>
<dbReference type="PANTHER" id="PTHR47691:SF3">
    <property type="entry name" value="HTH-TYPE TRANSCRIPTIONAL REGULATOR RV0890C-RELATED"/>
    <property type="match status" value="1"/>
</dbReference>
<keyword evidence="1 2" id="KW-0238">DNA-binding</keyword>
<sequence length="473" mass="51199">MTWENTMNSSSFGEFAFDLQARQVTHLGERVHLGSRAFDIFASLASRPGEIVTKDEIIKSVWGSTHVDEGALRVHLVAIRKAFDDKGATGIIRNVAGKGYVFAASVTRKPPLDTPVQQAQEGNLPWPRRPLVGRDAVLARWSHERHRLATIVGPGGSGKTALAIAIGNLLRMEKKVFHVDLTEARDEGDLLSAVGKALLQHSRTTLTVARIADAVGDDDIMIILDGCEHIVDDVATFAETFVASTGSAMVLATSREPLRSLGERVRYLTGLDLPGNDDAECLEASPALSYFLEEALAAGAEINTADPLTLRLAANIARRLDGLPLALELAAHRVRDLGISGLDAALHEPLAVLRFGRRTAPERHKSLRANLDWSYRSLTSEERDAFCTLASTETTGSRHRRIDDEAMEGLISKSLLKSSSGTHAWFLSEASAQFAAELVAKQGRDNFGMPGMPGMPGRSPHPTPEMGSEPRPS</sequence>
<dbReference type="InterPro" id="IPR027417">
    <property type="entry name" value="P-loop_NTPase"/>
</dbReference>
<protein>
    <recommendedName>
        <fullName evidence="4">OmpR/PhoB-type domain-containing protein</fullName>
    </recommendedName>
</protein>
<dbReference type="Pfam" id="PF00486">
    <property type="entry name" value="Trans_reg_C"/>
    <property type="match status" value="1"/>
</dbReference>
<dbReference type="SMART" id="SM00862">
    <property type="entry name" value="Trans_reg_C"/>
    <property type="match status" value="1"/>
</dbReference>
<evidence type="ECO:0000256" key="3">
    <source>
        <dbReference type="SAM" id="MobiDB-lite"/>
    </source>
</evidence>
<dbReference type="Proteomes" id="UP000291892">
    <property type="component" value="Unassembled WGS sequence"/>
</dbReference>
<dbReference type="AlphaFoldDB" id="A0AAE8QCD8"/>
<evidence type="ECO:0000313" key="5">
    <source>
        <dbReference type="EMBL" id="TBF18958.1"/>
    </source>
</evidence>
<dbReference type="InterPro" id="IPR001867">
    <property type="entry name" value="OmpR/PhoB-type_DNA-bd"/>
</dbReference>
<dbReference type="InterPro" id="IPR016032">
    <property type="entry name" value="Sig_transdc_resp-reg_C-effctor"/>
</dbReference>
<dbReference type="GO" id="GO:0006355">
    <property type="term" value="P:regulation of DNA-templated transcription"/>
    <property type="evidence" value="ECO:0007669"/>
    <property type="project" value="InterPro"/>
</dbReference>
<evidence type="ECO:0000256" key="2">
    <source>
        <dbReference type="PROSITE-ProRule" id="PRU01091"/>
    </source>
</evidence>
<dbReference type="InterPro" id="IPR036388">
    <property type="entry name" value="WH-like_DNA-bd_sf"/>
</dbReference>
<evidence type="ECO:0000256" key="1">
    <source>
        <dbReference type="ARBA" id="ARBA00023125"/>
    </source>
</evidence>
<dbReference type="SUPFAM" id="SSF52540">
    <property type="entry name" value="P-loop containing nucleoside triphosphate hydrolases"/>
    <property type="match status" value="1"/>
</dbReference>
<reference evidence="5 6" key="1">
    <citation type="submission" date="2019-02" db="EMBL/GenBank/DDBJ databases">
        <title>The genomic architecture of introgression among sibling species of bacteria.</title>
        <authorList>
            <person name="Cavassim M.I.A."/>
            <person name="Moeskjaer S."/>
            <person name="Moslemi C."/>
            <person name="Fields B."/>
            <person name="Bachmann A."/>
            <person name="Vilhjalmsson B."/>
            <person name="Schierup M.H."/>
            <person name="Young J.P.W."/>
            <person name="Andersen S.U."/>
        </authorList>
    </citation>
    <scope>NUCLEOTIDE SEQUENCE [LARGE SCALE GENOMIC DNA]</scope>
    <source>
        <strain evidence="5 6">SM42</strain>
    </source>
</reference>
<gene>
    <name evidence="5" type="ORF">ELG94_11875</name>
</gene>
<evidence type="ECO:0000313" key="6">
    <source>
        <dbReference type="Proteomes" id="UP000291892"/>
    </source>
</evidence>
<dbReference type="GO" id="GO:0000160">
    <property type="term" value="P:phosphorelay signal transduction system"/>
    <property type="evidence" value="ECO:0007669"/>
    <property type="project" value="InterPro"/>
</dbReference>
<dbReference type="CDD" id="cd00383">
    <property type="entry name" value="trans_reg_C"/>
    <property type="match status" value="1"/>
</dbReference>
<organism evidence="5 6">
    <name type="scientific">Rhizobium ruizarguesonis</name>
    <dbReference type="NCBI Taxonomy" id="2081791"/>
    <lineage>
        <taxon>Bacteria</taxon>
        <taxon>Pseudomonadati</taxon>
        <taxon>Pseudomonadota</taxon>
        <taxon>Alphaproteobacteria</taxon>
        <taxon>Hyphomicrobiales</taxon>
        <taxon>Rhizobiaceae</taxon>
        <taxon>Rhizobium/Agrobacterium group</taxon>
        <taxon>Rhizobium</taxon>
    </lineage>
</organism>
<dbReference type="PROSITE" id="PS51755">
    <property type="entry name" value="OMPR_PHOB"/>
    <property type="match status" value="1"/>
</dbReference>
<dbReference type="Gene3D" id="1.10.10.10">
    <property type="entry name" value="Winged helix-like DNA-binding domain superfamily/Winged helix DNA-binding domain"/>
    <property type="match status" value="1"/>
</dbReference>
<dbReference type="EMBL" id="SIKX01000001">
    <property type="protein sequence ID" value="TBF18958.1"/>
    <property type="molecule type" value="Genomic_DNA"/>
</dbReference>
<dbReference type="PANTHER" id="PTHR47691">
    <property type="entry name" value="REGULATOR-RELATED"/>
    <property type="match status" value="1"/>
</dbReference>
<proteinExistence type="predicted"/>
<dbReference type="GO" id="GO:0003677">
    <property type="term" value="F:DNA binding"/>
    <property type="evidence" value="ECO:0007669"/>
    <property type="project" value="UniProtKB-UniRule"/>
</dbReference>
<name>A0AAE8QCD8_9HYPH</name>
<evidence type="ECO:0000259" key="4">
    <source>
        <dbReference type="PROSITE" id="PS51755"/>
    </source>
</evidence>